<comment type="caution">
    <text evidence="3">The sequence shown here is derived from an EMBL/GenBank/DDBJ whole genome shotgun (WGS) entry which is preliminary data.</text>
</comment>
<keyword evidence="1" id="KW-0812">Transmembrane</keyword>
<keyword evidence="1" id="KW-0472">Membrane</keyword>
<gene>
    <name evidence="3" type="ORF">AACH06_28765</name>
</gene>
<dbReference type="EMBL" id="JBBUTG010000036">
    <property type="protein sequence ID" value="MEK8034829.1"/>
    <property type="molecule type" value="Genomic_DNA"/>
</dbReference>
<dbReference type="InterPro" id="IPR003675">
    <property type="entry name" value="Rce1/LyrA-like_dom"/>
</dbReference>
<evidence type="ECO:0000313" key="4">
    <source>
        <dbReference type="Proteomes" id="UP001371218"/>
    </source>
</evidence>
<dbReference type="RefSeq" id="WP_341429260.1">
    <property type="nucleotide sequence ID" value="NZ_JBBUTG010000036.1"/>
</dbReference>
<proteinExistence type="predicted"/>
<feature type="transmembrane region" description="Helical" evidence="1">
    <location>
        <begin position="106"/>
        <end position="124"/>
    </location>
</feature>
<dbReference type="GO" id="GO:0006508">
    <property type="term" value="P:proteolysis"/>
    <property type="evidence" value="ECO:0007669"/>
    <property type="project" value="UniProtKB-KW"/>
</dbReference>
<evidence type="ECO:0000256" key="1">
    <source>
        <dbReference type="SAM" id="Phobius"/>
    </source>
</evidence>
<name>A0ABU9C0D3_9BURK</name>
<reference evidence="3 4" key="1">
    <citation type="submission" date="2024-04" db="EMBL/GenBank/DDBJ databases">
        <title>Novel species of the genus Ideonella isolated from streams.</title>
        <authorList>
            <person name="Lu H."/>
        </authorList>
    </citation>
    <scope>NUCLEOTIDE SEQUENCE [LARGE SCALE GENOMIC DNA]</scope>
    <source>
        <strain evidence="3 4">DXS29W</strain>
    </source>
</reference>
<keyword evidence="4" id="KW-1185">Reference proteome</keyword>
<sequence length="155" mass="17657">MKLKSATLTKHSVNNGHWANQAPFEHRMNCLHEWRLCILLAAVGFGLDPSKGTVESLLLAPIFEEIVFREGLHAWWRRQTSAHVAVCGVAAVFSSMHWLWASPYAASWMAPATFFPAVWIGYVYEKTRSVSTCSAWHSFFNFVWRFGAMPLLQQN</sequence>
<dbReference type="Proteomes" id="UP001371218">
    <property type="component" value="Unassembled WGS sequence"/>
</dbReference>
<organism evidence="3 4">
    <name type="scientific">Ideonella lacteola</name>
    <dbReference type="NCBI Taxonomy" id="2984193"/>
    <lineage>
        <taxon>Bacteria</taxon>
        <taxon>Pseudomonadati</taxon>
        <taxon>Pseudomonadota</taxon>
        <taxon>Betaproteobacteria</taxon>
        <taxon>Burkholderiales</taxon>
        <taxon>Sphaerotilaceae</taxon>
        <taxon>Ideonella</taxon>
    </lineage>
</organism>
<dbReference type="PANTHER" id="PTHR43592:SF15">
    <property type="entry name" value="CAAX AMINO TERMINAL PROTEASE FAMILY PROTEIN"/>
    <property type="match status" value="1"/>
</dbReference>
<feature type="domain" description="CAAX prenyl protease 2/Lysostaphin resistance protein A-like" evidence="2">
    <location>
        <begin position="57"/>
        <end position="143"/>
    </location>
</feature>
<feature type="transmembrane region" description="Helical" evidence="1">
    <location>
        <begin position="82"/>
        <end position="100"/>
    </location>
</feature>
<keyword evidence="3" id="KW-0645">Protease</keyword>
<evidence type="ECO:0000259" key="2">
    <source>
        <dbReference type="Pfam" id="PF02517"/>
    </source>
</evidence>
<protein>
    <submittedName>
        <fullName evidence="3">JDVT-CTERM system glutamic-type intramembrane protease</fullName>
    </submittedName>
</protein>
<dbReference type="PANTHER" id="PTHR43592">
    <property type="entry name" value="CAAX AMINO TERMINAL PROTEASE"/>
    <property type="match status" value="1"/>
</dbReference>
<keyword evidence="1" id="KW-1133">Transmembrane helix</keyword>
<accession>A0ABU9C0D3</accession>
<keyword evidence="3" id="KW-0378">Hydrolase</keyword>
<dbReference type="Pfam" id="PF02517">
    <property type="entry name" value="Rce1-like"/>
    <property type="match status" value="1"/>
</dbReference>
<dbReference type="GO" id="GO:0008233">
    <property type="term" value="F:peptidase activity"/>
    <property type="evidence" value="ECO:0007669"/>
    <property type="project" value="UniProtKB-KW"/>
</dbReference>
<evidence type="ECO:0000313" key="3">
    <source>
        <dbReference type="EMBL" id="MEK8034829.1"/>
    </source>
</evidence>